<gene>
    <name evidence="14" type="ORF">KC717_03495</name>
</gene>
<dbReference type="FunFam" id="1.25.40.80:FF:000004">
    <property type="entry name" value="Deoxyribodipyrimidine photolyase"/>
    <property type="match status" value="1"/>
</dbReference>
<comment type="catalytic activity">
    <reaction evidence="12">
        <text>cyclobutadipyrimidine (in DNA) = 2 pyrimidine residues (in DNA).</text>
        <dbReference type="EC" id="4.1.99.3"/>
    </reaction>
</comment>
<dbReference type="Pfam" id="PF00875">
    <property type="entry name" value="DNA_photolyase"/>
    <property type="match status" value="1"/>
</dbReference>
<reference evidence="14" key="2">
    <citation type="journal article" date="2021" name="Microbiome">
        <title>Successional dynamics and alternative stable states in a saline activated sludge microbial community over 9 years.</title>
        <authorList>
            <person name="Wang Y."/>
            <person name="Ye J."/>
            <person name="Ju F."/>
            <person name="Liu L."/>
            <person name="Boyd J.A."/>
            <person name="Deng Y."/>
            <person name="Parks D.H."/>
            <person name="Jiang X."/>
            <person name="Yin X."/>
            <person name="Woodcroft B.J."/>
            <person name="Tyson G.W."/>
            <person name="Hugenholtz P."/>
            <person name="Polz M.F."/>
            <person name="Zhang T."/>
        </authorList>
    </citation>
    <scope>NUCLEOTIDE SEQUENCE</scope>
    <source>
        <strain evidence="14">HKST-UBA11</strain>
    </source>
</reference>
<evidence type="ECO:0000259" key="13">
    <source>
        <dbReference type="PROSITE" id="PS51645"/>
    </source>
</evidence>
<dbReference type="PANTHER" id="PTHR10211:SF0">
    <property type="entry name" value="DEOXYRIBODIPYRIMIDINE PHOTO-LYASE"/>
    <property type="match status" value="1"/>
</dbReference>
<dbReference type="PANTHER" id="PTHR10211">
    <property type="entry name" value="DEOXYRIBODIPYRIMIDINE PHOTOLYASE"/>
    <property type="match status" value="1"/>
</dbReference>
<keyword evidence="8" id="KW-0238">DNA-binding</keyword>
<dbReference type="GO" id="GO:0003904">
    <property type="term" value="F:deoxyribodipyrimidine photo-lyase activity"/>
    <property type="evidence" value="ECO:0007669"/>
    <property type="project" value="UniProtKB-EC"/>
</dbReference>
<dbReference type="FunFam" id="3.40.50.620:FF:000110">
    <property type="entry name" value="Deoxyribodipyrimidine photolyase"/>
    <property type="match status" value="1"/>
</dbReference>
<dbReference type="Gene3D" id="1.25.40.80">
    <property type="match status" value="1"/>
</dbReference>
<evidence type="ECO:0000256" key="2">
    <source>
        <dbReference type="ARBA" id="ARBA00006409"/>
    </source>
</evidence>
<comment type="similarity">
    <text evidence="2">Belongs to the DNA photolyase class-2 family.</text>
</comment>
<dbReference type="Proteomes" id="UP000754563">
    <property type="component" value="Unassembled WGS sequence"/>
</dbReference>
<keyword evidence="5" id="KW-0285">Flavoprotein</keyword>
<dbReference type="InterPro" id="IPR008148">
    <property type="entry name" value="DNA_photolyase_2"/>
</dbReference>
<protein>
    <recommendedName>
        <fullName evidence="4">Deoxyribodipyrimidine photo-lyase</fullName>
        <ecNumber evidence="3">4.1.99.3</ecNumber>
    </recommendedName>
    <alternativeName>
        <fullName evidence="11">DNA photolyase</fullName>
    </alternativeName>
</protein>
<feature type="domain" description="Photolyase/cryptochrome alpha/beta" evidence="13">
    <location>
        <begin position="19"/>
        <end position="146"/>
    </location>
</feature>
<dbReference type="FunFam" id="1.10.579.10:FF:000002">
    <property type="entry name" value="Deoxyribodipyrimidine photolyase"/>
    <property type="match status" value="1"/>
</dbReference>
<keyword evidence="6" id="KW-0227">DNA damage</keyword>
<keyword evidence="9" id="KW-0234">DNA repair</keyword>
<dbReference type="InterPro" id="IPR052219">
    <property type="entry name" value="Photolyase_Class-2"/>
</dbReference>
<evidence type="ECO:0000256" key="11">
    <source>
        <dbReference type="ARBA" id="ARBA00031671"/>
    </source>
</evidence>
<evidence type="ECO:0000256" key="9">
    <source>
        <dbReference type="ARBA" id="ARBA00023204"/>
    </source>
</evidence>
<organism evidence="14 15">
    <name type="scientific">Candidatus Dojkabacteria bacterium</name>
    <dbReference type="NCBI Taxonomy" id="2099670"/>
    <lineage>
        <taxon>Bacteria</taxon>
        <taxon>Candidatus Dojkabacteria</taxon>
    </lineage>
</organism>
<evidence type="ECO:0000256" key="10">
    <source>
        <dbReference type="ARBA" id="ARBA00023239"/>
    </source>
</evidence>
<proteinExistence type="inferred from homology"/>
<accession>A0A955L7Z6</accession>
<dbReference type="EMBL" id="JAGQLH010000037">
    <property type="protein sequence ID" value="MCA9385688.1"/>
    <property type="molecule type" value="Genomic_DNA"/>
</dbReference>
<dbReference type="GO" id="GO:0003677">
    <property type="term" value="F:DNA binding"/>
    <property type="evidence" value="ECO:0007669"/>
    <property type="project" value="UniProtKB-KW"/>
</dbReference>
<dbReference type="PROSITE" id="PS51645">
    <property type="entry name" value="PHR_CRY_ALPHA_BETA"/>
    <property type="match status" value="1"/>
</dbReference>
<evidence type="ECO:0000256" key="8">
    <source>
        <dbReference type="ARBA" id="ARBA00023125"/>
    </source>
</evidence>
<evidence type="ECO:0000313" key="15">
    <source>
        <dbReference type="Proteomes" id="UP000754563"/>
    </source>
</evidence>
<dbReference type="SUPFAM" id="SSF48173">
    <property type="entry name" value="Cryptochrome/photolyase FAD-binding domain"/>
    <property type="match status" value="1"/>
</dbReference>
<dbReference type="InterPro" id="IPR006050">
    <property type="entry name" value="DNA_photolyase_N"/>
</dbReference>
<dbReference type="Gene3D" id="1.10.579.10">
    <property type="entry name" value="DNA Cyclobutane Dipyrimidine Photolyase, subunit A, domain 3"/>
    <property type="match status" value="1"/>
</dbReference>
<dbReference type="AlphaFoldDB" id="A0A955L7Z6"/>
<evidence type="ECO:0000256" key="4">
    <source>
        <dbReference type="ARBA" id="ARBA00014046"/>
    </source>
</evidence>
<dbReference type="InterPro" id="IPR036155">
    <property type="entry name" value="Crypto/Photolyase_N_sf"/>
</dbReference>
<evidence type="ECO:0000256" key="12">
    <source>
        <dbReference type="ARBA" id="ARBA00033999"/>
    </source>
</evidence>
<name>A0A955L7Z6_9BACT</name>
<keyword evidence="10" id="KW-0456">Lyase</keyword>
<evidence type="ECO:0000313" key="14">
    <source>
        <dbReference type="EMBL" id="MCA9385688.1"/>
    </source>
</evidence>
<evidence type="ECO:0000256" key="7">
    <source>
        <dbReference type="ARBA" id="ARBA00022827"/>
    </source>
</evidence>
<keyword evidence="7" id="KW-0274">FAD</keyword>
<comment type="caution">
    <text evidence="14">The sequence shown here is derived from an EMBL/GenBank/DDBJ whole genome shotgun (WGS) entry which is preliminary data.</text>
</comment>
<comment type="cofactor">
    <cofactor evidence="1">
        <name>FAD</name>
        <dbReference type="ChEBI" id="CHEBI:57692"/>
    </cofactor>
</comment>
<evidence type="ECO:0000256" key="1">
    <source>
        <dbReference type="ARBA" id="ARBA00001974"/>
    </source>
</evidence>
<dbReference type="InterPro" id="IPR036134">
    <property type="entry name" value="Crypto/Photolyase_FAD-like_sf"/>
</dbReference>
<dbReference type="GO" id="GO:0009650">
    <property type="term" value="P:UV protection"/>
    <property type="evidence" value="ECO:0007669"/>
    <property type="project" value="UniProtKB-ARBA"/>
</dbReference>
<dbReference type="SUPFAM" id="SSF52425">
    <property type="entry name" value="Cryptochrome/photolyase, N-terminal domain"/>
    <property type="match status" value="1"/>
</dbReference>
<sequence>MVQFERIRKLNTIRLEENGPVIYWMRRDQRVKDNWALLTALETAKKDGVPCGVIFSLLPEFRGATLRQYDFMLKGLEEVEKSLKERGVPFFLLKGEYKDTIPKFISDYGVSKIITDFSPLSTRIKEFARNQTIPMWEVDAHNIVPCWIASDKQEFAARTFRPKITKLLEDFLVEFPKVPKNPQTWRDKIPVINWAEIRASINVDRNVMPVNWIEPGTKAAHKIMDTFLTKKVVKYAELRNDPTQDVLSNLSPYLHFGQIAAQRVALEVKIRLNTNPSKNELEGLENFFEELVVRRELSDNYCFYNSNFADFKGFPEWAQKTLDDHRKDPREYTYNLKKFENARTHDELWNAAQKELIQTGKLHGYMRMYWCKKILEWTDSPEEAQKIAIYLNDKYLLDGRDPNGYTGIAWSIGGVHDRAWFERDIYGKVRYMNANGARRKFDVNAYITRWIQNG</sequence>
<dbReference type="Gene3D" id="3.40.50.620">
    <property type="entry name" value="HUPs"/>
    <property type="match status" value="1"/>
</dbReference>
<reference evidence="14" key="1">
    <citation type="submission" date="2020-04" db="EMBL/GenBank/DDBJ databases">
        <authorList>
            <person name="Zhang T."/>
        </authorList>
    </citation>
    <scope>NUCLEOTIDE SEQUENCE</scope>
    <source>
        <strain evidence="14">HKST-UBA11</strain>
    </source>
</reference>
<dbReference type="NCBIfam" id="TIGR00591">
    <property type="entry name" value="phr2"/>
    <property type="match status" value="1"/>
</dbReference>
<dbReference type="GO" id="GO:0000719">
    <property type="term" value="P:photoreactive repair"/>
    <property type="evidence" value="ECO:0007669"/>
    <property type="project" value="TreeGrafter"/>
</dbReference>
<evidence type="ECO:0000256" key="6">
    <source>
        <dbReference type="ARBA" id="ARBA00022763"/>
    </source>
</evidence>
<dbReference type="InterPro" id="IPR014729">
    <property type="entry name" value="Rossmann-like_a/b/a_fold"/>
</dbReference>
<evidence type="ECO:0000256" key="3">
    <source>
        <dbReference type="ARBA" id="ARBA00013149"/>
    </source>
</evidence>
<dbReference type="EC" id="4.1.99.3" evidence="3"/>
<evidence type="ECO:0000256" key="5">
    <source>
        <dbReference type="ARBA" id="ARBA00022630"/>
    </source>
</evidence>